<reference evidence="1" key="1">
    <citation type="journal article" date="2014" name="Int. J. Syst. Evol. Microbiol.">
        <title>Complete genome sequence of Corynebacterium casei LMG S-19264T (=DSM 44701T), isolated from a smear-ripened cheese.</title>
        <authorList>
            <consortium name="US DOE Joint Genome Institute (JGI-PGF)"/>
            <person name="Walter F."/>
            <person name="Albersmeier A."/>
            <person name="Kalinowski J."/>
            <person name="Ruckert C."/>
        </authorList>
    </citation>
    <scope>NUCLEOTIDE SEQUENCE</scope>
    <source>
        <strain evidence="1">JCM 4346</strain>
    </source>
</reference>
<protein>
    <submittedName>
        <fullName evidence="1">Uncharacterized protein</fullName>
    </submittedName>
</protein>
<reference evidence="1" key="2">
    <citation type="submission" date="2020-09" db="EMBL/GenBank/DDBJ databases">
        <authorList>
            <person name="Sun Q."/>
            <person name="Ohkuma M."/>
        </authorList>
    </citation>
    <scope>NUCLEOTIDE SEQUENCE</scope>
    <source>
        <strain evidence="1">JCM 4346</strain>
    </source>
</reference>
<organism evidence="1 2">
    <name type="scientific">Streptomyces aurantiogriseus</name>
    <dbReference type="NCBI Taxonomy" id="66870"/>
    <lineage>
        <taxon>Bacteria</taxon>
        <taxon>Bacillati</taxon>
        <taxon>Actinomycetota</taxon>
        <taxon>Actinomycetes</taxon>
        <taxon>Kitasatosporales</taxon>
        <taxon>Streptomycetaceae</taxon>
        <taxon>Streptomyces</taxon>
    </lineage>
</organism>
<name>A0A918FH40_9ACTN</name>
<sequence length="213" mass="24159">MRNGTPSEGSTEGDYRDALSWINASSLGDEEKQSLRRFAEAFSTLRFTRDSSSAISHCEQRDRVHLPQWFRQVRQTLSFTMANQAQFPPVLARFGGYDFDCNMADSDAIAWYQIKVGVMGEDDRDLFVDSAGLYPIATWFGTNESYLAINLRDPEDRRIHEFSGTDFWDNFFNGESLEGTSEPAFSSYARMLSHITAVKFPDGREVQASRSAI</sequence>
<proteinExistence type="predicted"/>
<dbReference type="EMBL" id="BMSX01000016">
    <property type="protein sequence ID" value="GGR37150.1"/>
    <property type="molecule type" value="Genomic_DNA"/>
</dbReference>
<comment type="caution">
    <text evidence="1">The sequence shown here is derived from an EMBL/GenBank/DDBJ whole genome shotgun (WGS) entry which is preliminary data.</text>
</comment>
<evidence type="ECO:0000313" key="1">
    <source>
        <dbReference type="EMBL" id="GGR37150.1"/>
    </source>
</evidence>
<dbReference type="AlphaFoldDB" id="A0A918FH40"/>
<keyword evidence="2" id="KW-1185">Reference proteome</keyword>
<dbReference type="Proteomes" id="UP000658320">
    <property type="component" value="Unassembled WGS sequence"/>
</dbReference>
<gene>
    <name evidence="1" type="ORF">GCM10010251_62100</name>
</gene>
<accession>A0A918FH40</accession>
<dbReference type="RefSeq" id="WP_189941080.1">
    <property type="nucleotide sequence ID" value="NZ_BMSX01000016.1"/>
</dbReference>
<evidence type="ECO:0000313" key="2">
    <source>
        <dbReference type="Proteomes" id="UP000658320"/>
    </source>
</evidence>